<dbReference type="AlphaFoldDB" id="A0A7M1QSJ8"/>
<proteinExistence type="inferred from homology"/>
<dbReference type="Gene3D" id="3.90.960.10">
    <property type="entry name" value="YbaK/aminoacyl-tRNA synthetase-associated domain"/>
    <property type="match status" value="1"/>
</dbReference>
<dbReference type="SUPFAM" id="SSF55826">
    <property type="entry name" value="YbaK/ProRS associated domain"/>
    <property type="match status" value="1"/>
</dbReference>
<protein>
    <recommendedName>
        <fullName evidence="4">Cys-tRNA(Pro)/Cys-tRNA(Cys) deacylase</fullName>
        <ecNumber evidence="4">4.2.-.-</ecNumber>
    </recommendedName>
</protein>
<evidence type="ECO:0000256" key="3">
    <source>
        <dbReference type="ARBA" id="ARBA00023239"/>
    </source>
</evidence>
<keyword evidence="3 4" id="KW-0456">Lyase</keyword>
<evidence type="ECO:0000256" key="4">
    <source>
        <dbReference type="PIRNR" id="PIRNR006181"/>
    </source>
</evidence>
<keyword evidence="2 4" id="KW-0648">Protein biosynthesis</keyword>
<dbReference type="EC" id="4.2.-.-" evidence="4"/>
<dbReference type="Pfam" id="PF04073">
    <property type="entry name" value="tRNA_edit"/>
    <property type="match status" value="1"/>
</dbReference>
<dbReference type="InterPro" id="IPR007214">
    <property type="entry name" value="YbaK/aa-tRNA-synth-assoc-dom"/>
</dbReference>
<evidence type="ECO:0000256" key="1">
    <source>
        <dbReference type="ARBA" id="ARBA00009798"/>
    </source>
</evidence>
<comment type="similarity">
    <text evidence="1 4">Belongs to the prolyl-tRNA editing family. YbaK/EbsC subfamily.</text>
</comment>
<name>A0A7M1QSJ8_9ACTO</name>
<organism evidence="6 7">
    <name type="scientific">Trueperella pecoris</name>
    <dbReference type="NCBI Taxonomy" id="2733571"/>
    <lineage>
        <taxon>Bacteria</taxon>
        <taxon>Bacillati</taxon>
        <taxon>Actinomycetota</taxon>
        <taxon>Actinomycetes</taxon>
        <taxon>Actinomycetales</taxon>
        <taxon>Actinomycetaceae</taxon>
        <taxon>Trueperella</taxon>
    </lineage>
</organism>
<evidence type="ECO:0000313" key="6">
    <source>
        <dbReference type="EMBL" id="QOR44781.1"/>
    </source>
</evidence>
<dbReference type="PANTHER" id="PTHR30411">
    <property type="entry name" value="CYTOPLASMIC PROTEIN"/>
    <property type="match status" value="1"/>
</dbReference>
<dbReference type="GO" id="GO:0016829">
    <property type="term" value="F:lyase activity"/>
    <property type="evidence" value="ECO:0007669"/>
    <property type="project" value="UniProtKB-KW"/>
</dbReference>
<accession>A0A7M1QSJ8</accession>
<sequence>MGKKKQAGATRALQALDRAGVVYQLIEYEHSERMENGYALDTSQVLGIDPHLIFKTLIAKVDSSAVVAVVPASGRLNLKSLAKAAGGKSAAMMDPAQAEKLTGYVTGGISPLGQMRQLPTYIDSSAKQLEKMIVSAGKRTLSASLRPADLASLTGAIFVPIAAD</sequence>
<gene>
    <name evidence="6" type="primary">ybaK</name>
    <name evidence="6" type="ORF">INS88_05600</name>
</gene>
<evidence type="ECO:0000313" key="7">
    <source>
        <dbReference type="Proteomes" id="UP000595053"/>
    </source>
</evidence>
<keyword evidence="7" id="KW-1185">Reference proteome</keyword>
<dbReference type="Proteomes" id="UP000595053">
    <property type="component" value="Chromosome"/>
</dbReference>
<dbReference type="GO" id="GO:0006412">
    <property type="term" value="P:translation"/>
    <property type="evidence" value="ECO:0007669"/>
    <property type="project" value="UniProtKB-KW"/>
</dbReference>
<dbReference type="GO" id="GO:0002161">
    <property type="term" value="F:aminoacyl-tRNA deacylase activity"/>
    <property type="evidence" value="ECO:0007669"/>
    <property type="project" value="InterPro"/>
</dbReference>
<dbReference type="InterPro" id="IPR036754">
    <property type="entry name" value="YbaK/aa-tRNA-synt-asso_dom_sf"/>
</dbReference>
<evidence type="ECO:0000256" key="2">
    <source>
        <dbReference type="ARBA" id="ARBA00022917"/>
    </source>
</evidence>
<dbReference type="NCBIfam" id="TIGR00011">
    <property type="entry name" value="YbaK_EbsC"/>
    <property type="match status" value="1"/>
</dbReference>
<dbReference type="InterPro" id="IPR004369">
    <property type="entry name" value="Prolyl-tRNA_editing_YbaK/EbsC"/>
</dbReference>
<feature type="domain" description="YbaK/aminoacyl-tRNA synthetase-associated" evidence="5">
    <location>
        <begin position="41"/>
        <end position="152"/>
    </location>
</feature>
<dbReference type="PANTHER" id="PTHR30411:SF0">
    <property type="entry name" value="CYS-TRNA(PRO)_CYS-TRNA(CYS) DEACYLASE YBAK"/>
    <property type="match status" value="1"/>
</dbReference>
<dbReference type="PIRSF" id="PIRSF006181">
    <property type="entry name" value="EbsC_YbaK"/>
    <property type="match status" value="1"/>
</dbReference>
<dbReference type="EMBL" id="CP063213">
    <property type="protein sequence ID" value="QOR44781.1"/>
    <property type="molecule type" value="Genomic_DNA"/>
</dbReference>
<dbReference type="RefSeq" id="WP_197550599.1">
    <property type="nucleotide sequence ID" value="NZ_CP063213.1"/>
</dbReference>
<dbReference type="CDD" id="cd00002">
    <property type="entry name" value="YbaK_deacylase"/>
    <property type="match status" value="1"/>
</dbReference>
<evidence type="ECO:0000259" key="5">
    <source>
        <dbReference type="Pfam" id="PF04073"/>
    </source>
</evidence>
<reference evidence="6 7" key="1">
    <citation type="submission" date="2020-10" db="EMBL/GenBank/DDBJ databases">
        <title>Trueperella pecoris sp. nov. isolated from bovine and porcine specimens.</title>
        <authorList>
            <person name="Schoenecker L."/>
            <person name="Schnydrig P."/>
            <person name="Brodard I."/>
            <person name="Thomann A."/>
            <person name="Hemphill A."/>
            <person name="Rodriguez-Campos S."/>
            <person name="Perreten V."/>
            <person name="Jores J."/>
            <person name="Kittl S."/>
        </authorList>
    </citation>
    <scope>NUCLEOTIDE SEQUENCE [LARGE SCALE GENOMIC DNA]</scope>
    <source>
        <strain evidence="6 7">15A0121</strain>
    </source>
</reference>